<sequence length="96" mass="11226">MITDVEFFYEIFEDFIDIGENPHDNEIWRSNSIIKLMKEMDKKEFIEEGLNAILKLCTIKKDCCLFDLLGSESYSPNTLLGPDRILLKSILKEEFS</sequence>
<proteinExistence type="predicted"/>
<name>A0A0F9RNB7_9ZZZZ</name>
<gene>
    <name evidence="1" type="ORF">LCGC14_0574360</name>
</gene>
<protein>
    <submittedName>
        <fullName evidence="1">Uncharacterized protein</fullName>
    </submittedName>
</protein>
<evidence type="ECO:0000313" key="1">
    <source>
        <dbReference type="EMBL" id="KKN56229.1"/>
    </source>
</evidence>
<organism evidence="1">
    <name type="scientific">marine sediment metagenome</name>
    <dbReference type="NCBI Taxonomy" id="412755"/>
    <lineage>
        <taxon>unclassified sequences</taxon>
        <taxon>metagenomes</taxon>
        <taxon>ecological metagenomes</taxon>
    </lineage>
</organism>
<reference evidence="1" key="1">
    <citation type="journal article" date="2015" name="Nature">
        <title>Complex archaea that bridge the gap between prokaryotes and eukaryotes.</title>
        <authorList>
            <person name="Spang A."/>
            <person name="Saw J.H."/>
            <person name="Jorgensen S.L."/>
            <person name="Zaremba-Niedzwiedzka K."/>
            <person name="Martijn J."/>
            <person name="Lind A.E."/>
            <person name="van Eijk R."/>
            <person name="Schleper C."/>
            <person name="Guy L."/>
            <person name="Ettema T.J."/>
        </authorList>
    </citation>
    <scope>NUCLEOTIDE SEQUENCE</scope>
</reference>
<comment type="caution">
    <text evidence="1">The sequence shown here is derived from an EMBL/GenBank/DDBJ whole genome shotgun (WGS) entry which is preliminary data.</text>
</comment>
<dbReference type="AlphaFoldDB" id="A0A0F9RNB7"/>
<accession>A0A0F9RNB7</accession>
<dbReference type="EMBL" id="LAZR01000852">
    <property type="protein sequence ID" value="KKN56229.1"/>
    <property type="molecule type" value="Genomic_DNA"/>
</dbReference>